<reference evidence="2" key="2">
    <citation type="journal article" date="2014" name="ISME J.">
        <title>Microbial stratification in low pH oxic and suboxic macroscopic growths along an acid mine drainage.</title>
        <authorList>
            <person name="Mendez-Garcia C."/>
            <person name="Mesa V."/>
            <person name="Sprenger R.R."/>
            <person name="Richter M."/>
            <person name="Diez M.S."/>
            <person name="Solano J."/>
            <person name="Bargiela R."/>
            <person name="Golyshina O.V."/>
            <person name="Manteca A."/>
            <person name="Ramos J.L."/>
            <person name="Gallego J.R."/>
            <person name="Llorente I."/>
            <person name="Martins Dos Santos V.A."/>
            <person name="Jensen O.N."/>
            <person name="Pelaez A.I."/>
            <person name="Sanchez J."/>
            <person name="Ferrer M."/>
        </authorList>
    </citation>
    <scope>NUCLEOTIDE SEQUENCE</scope>
</reference>
<evidence type="ECO:0000256" key="1">
    <source>
        <dbReference type="SAM" id="MobiDB-lite"/>
    </source>
</evidence>
<evidence type="ECO:0000313" key="2">
    <source>
        <dbReference type="EMBL" id="EQD40677.1"/>
    </source>
</evidence>
<dbReference type="AlphaFoldDB" id="T0Z9C4"/>
<protein>
    <submittedName>
        <fullName evidence="2">Uncharacterized protein</fullName>
    </submittedName>
</protein>
<feature type="region of interest" description="Disordered" evidence="1">
    <location>
        <begin position="62"/>
        <end position="101"/>
    </location>
</feature>
<feature type="non-terminal residue" evidence="2">
    <location>
        <position position="187"/>
    </location>
</feature>
<sequence>FGQEYTGKYRVKNFANKFLIALEDVKAVYPRADVRVVEAGLRLCASPPPIAAFSHTLSAGTASSRVPESATEGESRGSAGVPAGSGEAGPTQGRPIEPGPMPAGAVAEGAVERVFAHWRQVYGYSKAVLDAKRRKVITEALGMYSEADLCLCITGYQSSPHHMGQNDHGTVYDDIELFFRDARHIEA</sequence>
<proteinExistence type="predicted"/>
<organism evidence="2">
    <name type="scientific">mine drainage metagenome</name>
    <dbReference type="NCBI Taxonomy" id="410659"/>
    <lineage>
        <taxon>unclassified sequences</taxon>
        <taxon>metagenomes</taxon>
        <taxon>ecological metagenomes</taxon>
    </lineage>
</organism>
<comment type="caution">
    <text evidence="2">The sequence shown here is derived from an EMBL/GenBank/DDBJ whole genome shotgun (WGS) entry which is preliminary data.</text>
</comment>
<feature type="non-terminal residue" evidence="2">
    <location>
        <position position="1"/>
    </location>
</feature>
<reference evidence="2" key="1">
    <citation type="submission" date="2013-08" db="EMBL/GenBank/DDBJ databases">
        <authorList>
            <person name="Mendez C."/>
            <person name="Richter M."/>
            <person name="Ferrer M."/>
            <person name="Sanchez J."/>
        </authorList>
    </citation>
    <scope>NUCLEOTIDE SEQUENCE</scope>
</reference>
<name>T0Z9C4_9ZZZZ</name>
<dbReference type="EMBL" id="AUZX01012022">
    <property type="protein sequence ID" value="EQD40677.1"/>
    <property type="molecule type" value="Genomic_DNA"/>
</dbReference>
<accession>T0Z9C4</accession>
<gene>
    <name evidence="2" type="ORF">B1A_16358</name>
</gene>